<dbReference type="Proteomes" id="UP001148018">
    <property type="component" value="Unassembled WGS sequence"/>
</dbReference>
<comment type="caution">
    <text evidence="5">The sequence shown here is derived from an EMBL/GenBank/DDBJ whole genome shotgun (WGS) entry which is preliminary data.</text>
</comment>
<feature type="compositionally biased region" description="Pro residues" evidence="3">
    <location>
        <begin position="228"/>
        <end position="250"/>
    </location>
</feature>
<dbReference type="PANTHER" id="PTHR46907">
    <property type="entry name" value="HEAT SHOCK PROTEIN BETA-7-RELATED"/>
    <property type="match status" value="1"/>
</dbReference>
<proteinExistence type="inferred from homology"/>
<feature type="non-terminal residue" evidence="5">
    <location>
        <position position="385"/>
    </location>
</feature>
<evidence type="ECO:0000256" key="2">
    <source>
        <dbReference type="RuleBase" id="RU003616"/>
    </source>
</evidence>
<feature type="compositionally biased region" description="Low complexity" evidence="3">
    <location>
        <begin position="1"/>
        <end position="35"/>
    </location>
</feature>
<dbReference type="EMBL" id="JANIIK010000114">
    <property type="protein sequence ID" value="KAJ3591134.1"/>
    <property type="molecule type" value="Genomic_DNA"/>
</dbReference>
<evidence type="ECO:0000259" key="4">
    <source>
        <dbReference type="PROSITE" id="PS01031"/>
    </source>
</evidence>
<evidence type="ECO:0000313" key="6">
    <source>
        <dbReference type="Proteomes" id="UP001148018"/>
    </source>
</evidence>
<organism evidence="5 6">
    <name type="scientific">Muraenolepis orangiensis</name>
    <name type="common">Patagonian moray cod</name>
    <dbReference type="NCBI Taxonomy" id="630683"/>
    <lineage>
        <taxon>Eukaryota</taxon>
        <taxon>Metazoa</taxon>
        <taxon>Chordata</taxon>
        <taxon>Craniata</taxon>
        <taxon>Vertebrata</taxon>
        <taxon>Euteleostomi</taxon>
        <taxon>Actinopterygii</taxon>
        <taxon>Neopterygii</taxon>
        <taxon>Teleostei</taxon>
        <taxon>Neoteleostei</taxon>
        <taxon>Acanthomorphata</taxon>
        <taxon>Zeiogadaria</taxon>
        <taxon>Gadariae</taxon>
        <taxon>Gadiformes</taxon>
        <taxon>Muraenolepidoidei</taxon>
        <taxon>Muraenolepididae</taxon>
        <taxon>Muraenolepis</taxon>
    </lineage>
</organism>
<dbReference type="Gene3D" id="2.60.40.790">
    <property type="match status" value="1"/>
</dbReference>
<sequence length="385" mass="41328">MSSSRRSSSSLSIHTSAHYSSSRSSSSFHCQGSSSPVSPPDTPETSSSLDQDRPPGAGPHHLAHLHRTSVGAHAGPPGGAAGARGTSTKEGVVLLGDTYYTSADLSRFQPQDIAVVAYHHQVVIHAEKVMEDGSVCDTFTHNASLPDDMDPLSLRGSLSSDGVLVPLRATPPEARPPEAPPLRATPPEAPPLGARLPEAPPLGARPPETPPLGARSPEAPPLGGQAPSGPPLGARPPEAPPLGARPPAAPPLGVRLLEGAQNLSDSPHIQKPLQMIDQCIVRMLHPQTRCHQPPQTEHCIRPSHSSKQVQDRCWHPVMTRPEEVHEEPLQLFHKARRGQFLQRNVRAQGVTFGWTQLWKALKEYISSFHVTTFGFEQAITVCFLQ</sequence>
<feature type="region of interest" description="Disordered" evidence="3">
    <location>
        <begin position="163"/>
        <end position="252"/>
    </location>
</feature>
<gene>
    <name evidence="5" type="ORF">NHX12_009081</name>
</gene>
<name>A0A9Q0DMK0_9TELE</name>
<dbReference type="PROSITE" id="PS01031">
    <property type="entry name" value="SHSP"/>
    <property type="match status" value="1"/>
</dbReference>
<dbReference type="OrthoDB" id="1431247at2759"/>
<accession>A0A9Q0DMK0</accession>
<dbReference type="AlphaFoldDB" id="A0A9Q0DMK0"/>
<reference evidence="5" key="1">
    <citation type="submission" date="2022-07" db="EMBL/GenBank/DDBJ databases">
        <title>Chromosome-level genome of Muraenolepis orangiensis.</title>
        <authorList>
            <person name="Kim J."/>
        </authorList>
    </citation>
    <scope>NUCLEOTIDE SEQUENCE</scope>
    <source>
        <strain evidence="5">KU_S4_2022</strain>
        <tissue evidence="5">Muscle</tissue>
    </source>
</reference>
<evidence type="ECO:0000256" key="1">
    <source>
        <dbReference type="PROSITE-ProRule" id="PRU00285"/>
    </source>
</evidence>
<dbReference type="Pfam" id="PF00011">
    <property type="entry name" value="HSP20"/>
    <property type="match status" value="1"/>
</dbReference>
<evidence type="ECO:0000313" key="5">
    <source>
        <dbReference type="EMBL" id="KAJ3591134.1"/>
    </source>
</evidence>
<keyword evidence="6" id="KW-1185">Reference proteome</keyword>
<comment type="similarity">
    <text evidence="1 2">Belongs to the small heat shock protein (HSP20) family.</text>
</comment>
<dbReference type="PANTHER" id="PTHR46907:SF1">
    <property type="entry name" value="HEAT SHOCK PROTEIN FAMILY B (SMALL) MEMBER 7"/>
    <property type="match status" value="1"/>
</dbReference>
<protein>
    <recommendedName>
        <fullName evidence="4">SHSP domain-containing protein</fullName>
    </recommendedName>
</protein>
<dbReference type="InterPro" id="IPR002068">
    <property type="entry name" value="A-crystallin/Hsp20_dom"/>
</dbReference>
<feature type="compositionally biased region" description="Pro residues" evidence="3">
    <location>
        <begin position="173"/>
        <end position="190"/>
    </location>
</feature>
<evidence type="ECO:0000256" key="3">
    <source>
        <dbReference type="SAM" id="MobiDB-lite"/>
    </source>
</evidence>
<dbReference type="InterPro" id="IPR008978">
    <property type="entry name" value="HSP20-like_chaperone"/>
</dbReference>
<feature type="compositionally biased region" description="Pro residues" evidence="3">
    <location>
        <begin position="198"/>
        <end position="210"/>
    </location>
</feature>
<feature type="domain" description="SHSP" evidence="4">
    <location>
        <begin position="81"/>
        <end position="185"/>
    </location>
</feature>
<feature type="region of interest" description="Disordered" evidence="3">
    <location>
        <begin position="1"/>
        <end position="63"/>
    </location>
</feature>